<proteinExistence type="predicted"/>
<dbReference type="InterPro" id="IPR002035">
    <property type="entry name" value="VWF_A"/>
</dbReference>
<dbReference type="InterPro" id="IPR024163">
    <property type="entry name" value="Aerotolerance_reg_N"/>
</dbReference>
<evidence type="ECO:0000256" key="5">
    <source>
        <dbReference type="SAM" id="Phobius"/>
    </source>
</evidence>
<dbReference type="PANTHER" id="PTHR22550:SF5">
    <property type="entry name" value="LEUCINE ZIPPER PROTEIN 4"/>
    <property type="match status" value="1"/>
</dbReference>
<accession>A0A9X3MU74</accession>
<evidence type="ECO:0000256" key="1">
    <source>
        <dbReference type="ARBA" id="ARBA00022475"/>
    </source>
</evidence>
<reference evidence="7" key="1">
    <citation type="submission" date="2022-10" db="EMBL/GenBank/DDBJ databases">
        <title>The WGS of Solirubrobacter ginsenosidimutans DSM 21036.</title>
        <authorList>
            <person name="Jiang Z."/>
        </authorList>
    </citation>
    <scope>NUCLEOTIDE SEQUENCE</scope>
    <source>
        <strain evidence="7">DSM 21036</strain>
    </source>
</reference>
<protein>
    <submittedName>
        <fullName evidence="7">VWA domain-containing protein</fullName>
    </submittedName>
</protein>
<keyword evidence="1" id="KW-1003">Cell membrane</keyword>
<feature type="transmembrane region" description="Helical" evidence="5">
    <location>
        <begin position="6"/>
        <end position="25"/>
    </location>
</feature>
<sequence>MTFQTPALLAVLLLPALALVAYLVFQRARRRFSVRFTNLDLLNSVVPNQAGWRRHVPPTLGLAAGILLVFAVARPETWVHVHRKGAQVMLVTDISGSMQSHDVSPDRLSAARAAADAFLSRLPKGARVGAVAFNDRATTLTGPTQDRDAVRRALAGLQSQGGTATGDGIDAALRSLGGKGGAIVLLSDGSASAGVDPLQAARRAAAAHVPVSTVALGTKGGVVKVTNKRGRERSIPVPPDPDALRKIARASGGRFVGAQDAESLVASYSRLGSTVGVERERRELTAAFAGAALLALSLGVGSSIAWFGRFP</sequence>
<evidence type="ECO:0000313" key="7">
    <source>
        <dbReference type="EMBL" id="MDA0162595.1"/>
    </source>
</evidence>
<dbReference type="SUPFAM" id="SSF53300">
    <property type="entry name" value="vWA-like"/>
    <property type="match status" value="1"/>
</dbReference>
<organism evidence="7 8">
    <name type="scientific">Solirubrobacter ginsenosidimutans</name>
    <dbReference type="NCBI Taxonomy" id="490573"/>
    <lineage>
        <taxon>Bacteria</taxon>
        <taxon>Bacillati</taxon>
        <taxon>Actinomycetota</taxon>
        <taxon>Thermoleophilia</taxon>
        <taxon>Solirubrobacterales</taxon>
        <taxon>Solirubrobacteraceae</taxon>
        <taxon>Solirubrobacter</taxon>
    </lineage>
</organism>
<dbReference type="RefSeq" id="WP_270041836.1">
    <property type="nucleotide sequence ID" value="NZ_JAPDOD010000019.1"/>
</dbReference>
<evidence type="ECO:0000259" key="6">
    <source>
        <dbReference type="PROSITE" id="PS50234"/>
    </source>
</evidence>
<evidence type="ECO:0000256" key="4">
    <source>
        <dbReference type="ARBA" id="ARBA00023136"/>
    </source>
</evidence>
<dbReference type="Proteomes" id="UP001149140">
    <property type="component" value="Unassembled WGS sequence"/>
</dbReference>
<evidence type="ECO:0000256" key="3">
    <source>
        <dbReference type="ARBA" id="ARBA00022989"/>
    </source>
</evidence>
<dbReference type="AlphaFoldDB" id="A0A9X3MU74"/>
<dbReference type="InterPro" id="IPR050768">
    <property type="entry name" value="UPF0353/GerABKA_families"/>
</dbReference>
<dbReference type="EMBL" id="JAPDOD010000019">
    <property type="protein sequence ID" value="MDA0162595.1"/>
    <property type="molecule type" value="Genomic_DNA"/>
</dbReference>
<dbReference type="InterPro" id="IPR036465">
    <property type="entry name" value="vWFA_dom_sf"/>
</dbReference>
<dbReference type="PANTHER" id="PTHR22550">
    <property type="entry name" value="SPORE GERMINATION PROTEIN"/>
    <property type="match status" value="1"/>
</dbReference>
<dbReference type="Gene3D" id="3.40.50.410">
    <property type="entry name" value="von Willebrand factor, type A domain"/>
    <property type="match status" value="1"/>
</dbReference>
<keyword evidence="8" id="KW-1185">Reference proteome</keyword>
<comment type="caution">
    <text evidence="7">The sequence shown here is derived from an EMBL/GenBank/DDBJ whole genome shotgun (WGS) entry which is preliminary data.</text>
</comment>
<dbReference type="SMART" id="SM00327">
    <property type="entry name" value="VWA"/>
    <property type="match status" value="1"/>
</dbReference>
<dbReference type="PROSITE" id="PS50234">
    <property type="entry name" value="VWFA"/>
    <property type="match status" value="1"/>
</dbReference>
<feature type="domain" description="VWFA" evidence="6">
    <location>
        <begin position="87"/>
        <end position="271"/>
    </location>
</feature>
<gene>
    <name evidence="7" type="ORF">OM076_20140</name>
</gene>
<evidence type="ECO:0000256" key="2">
    <source>
        <dbReference type="ARBA" id="ARBA00022692"/>
    </source>
</evidence>
<keyword evidence="3 5" id="KW-1133">Transmembrane helix</keyword>
<feature type="transmembrane region" description="Helical" evidence="5">
    <location>
        <begin position="286"/>
        <end position="308"/>
    </location>
</feature>
<keyword evidence="4 5" id="KW-0472">Membrane</keyword>
<evidence type="ECO:0000313" key="8">
    <source>
        <dbReference type="Proteomes" id="UP001149140"/>
    </source>
</evidence>
<name>A0A9X3MU74_9ACTN</name>
<dbReference type="Pfam" id="PF13519">
    <property type="entry name" value="VWA_2"/>
    <property type="match status" value="1"/>
</dbReference>
<dbReference type="Pfam" id="PF07584">
    <property type="entry name" value="BatA"/>
    <property type="match status" value="1"/>
</dbReference>
<keyword evidence="2 5" id="KW-0812">Transmembrane</keyword>